<evidence type="ECO:0000313" key="2">
    <source>
        <dbReference type="Proteomes" id="UP000219338"/>
    </source>
</evidence>
<name>A0A284QLH9_ARMOS</name>
<gene>
    <name evidence="1" type="ORF">ARMOST_00579</name>
</gene>
<organism evidence="1 2">
    <name type="scientific">Armillaria ostoyae</name>
    <name type="common">Armillaria root rot fungus</name>
    <dbReference type="NCBI Taxonomy" id="47428"/>
    <lineage>
        <taxon>Eukaryota</taxon>
        <taxon>Fungi</taxon>
        <taxon>Dikarya</taxon>
        <taxon>Basidiomycota</taxon>
        <taxon>Agaricomycotina</taxon>
        <taxon>Agaricomycetes</taxon>
        <taxon>Agaricomycetidae</taxon>
        <taxon>Agaricales</taxon>
        <taxon>Marasmiineae</taxon>
        <taxon>Physalacriaceae</taxon>
        <taxon>Armillaria</taxon>
    </lineage>
</organism>
<protein>
    <submittedName>
        <fullName evidence="1">Uncharacterized protein</fullName>
    </submittedName>
</protein>
<evidence type="ECO:0000313" key="1">
    <source>
        <dbReference type="EMBL" id="SJK97327.1"/>
    </source>
</evidence>
<accession>A0A284QLH9</accession>
<dbReference type="EMBL" id="FUEG01000001">
    <property type="protein sequence ID" value="SJK97327.1"/>
    <property type="molecule type" value="Genomic_DNA"/>
</dbReference>
<dbReference type="AlphaFoldDB" id="A0A284QLH9"/>
<dbReference type="Proteomes" id="UP000219338">
    <property type="component" value="Unassembled WGS sequence"/>
</dbReference>
<sequence>MAQAIMCKSKELLTYVFSLRGKNLLTRHKFLAKLILGIPFNYYL</sequence>
<proteinExistence type="predicted"/>
<reference evidence="2" key="1">
    <citation type="journal article" date="2017" name="Nat. Ecol. Evol.">
        <title>Genome expansion and lineage-specific genetic innovations in the forest pathogenic fungi Armillaria.</title>
        <authorList>
            <person name="Sipos G."/>
            <person name="Prasanna A.N."/>
            <person name="Walter M.C."/>
            <person name="O'Connor E."/>
            <person name="Balint B."/>
            <person name="Krizsan K."/>
            <person name="Kiss B."/>
            <person name="Hess J."/>
            <person name="Varga T."/>
            <person name="Slot J."/>
            <person name="Riley R."/>
            <person name="Boka B."/>
            <person name="Rigling D."/>
            <person name="Barry K."/>
            <person name="Lee J."/>
            <person name="Mihaltcheva S."/>
            <person name="LaButti K."/>
            <person name="Lipzen A."/>
            <person name="Waldron R."/>
            <person name="Moloney N.M."/>
            <person name="Sperisen C."/>
            <person name="Kredics L."/>
            <person name="Vagvoelgyi C."/>
            <person name="Patrignani A."/>
            <person name="Fitzpatrick D."/>
            <person name="Nagy I."/>
            <person name="Doyle S."/>
            <person name="Anderson J.B."/>
            <person name="Grigoriev I.V."/>
            <person name="Gueldener U."/>
            <person name="Muensterkoetter M."/>
            <person name="Nagy L.G."/>
        </authorList>
    </citation>
    <scope>NUCLEOTIDE SEQUENCE [LARGE SCALE GENOMIC DNA]</scope>
    <source>
        <strain evidence="2">C18/9</strain>
    </source>
</reference>
<keyword evidence="2" id="KW-1185">Reference proteome</keyword>